<comment type="subcellular location">
    <subcellularLocation>
        <location evidence="3">Cell membrane</location>
    </subcellularLocation>
</comment>
<evidence type="ECO:0000313" key="16">
    <source>
        <dbReference type="EMBL" id="AHH96265.1"/>
    </source>
</evidence>
<feature type="domain" description="HAMP" evidence="15">
    <location>
        <begin position="203"/>
        <end position="263"/>
    </location>
</feature>
<evidence type="ECO:0000256" key="8">
    <source>
        <dbReference type="ARBA" id="ARBA00022777"/>
    </source>
</evidence>
<dbReference type="Gene3D" id="3.30.565.10">
    <property type="entry name" value="Histidine kinase-like ATPase, C-terminal domain"/>
    <property type="match status" value="1"/>
</dbReference>
<evidence type="ECO:0000256" key="1">
    <source>
        <dbReference type="ARBA" id="ARBA00000085"/>
    </source>
</evidence>
<dbReference type="SUPFAM" id="SSF55874">
    <property type="entry name" value="ATPase domain of HSP90 chaperone/DNA topoisomerase II/histidine kinase"/>
    <property type="match status" value="1"/>
</dbReference>
<dbReference type="CDD" id="cd00082">
    <property type="entry name" value="HisKA"/>
    <property type="match status" value="1"/>
</dbReference>
<feature type="compositionally biased region" description="Basic and acidic residues" evidence="12">
    <location>
        <begin position="71"/>
        <end position="82"/>
    </location>
</feature>
<feature type="region of interest" description="Disordered" evidence="12">
    <location>
        <begin position="69"/>
        <end position="88"/>
    </location>
</feature>
<dbReference type="PRINTS" id="PR00344">
    <property type="entry name" value="BCTRLSENSOR"/>
</dbReference>
<evidence type="ECO:0000256" key="13">
    <source>
        <dbReference type="SAM" id="Phobius"/>
    </source>
</evidence>
<evidence type="ECO:0000256" key="11">
    <source>
        <dbReference type="ARBA" id="ARBA00023136"/>
    </source>
</evidence>
<dbReference type="FunFam" id="1.10.287.130:FF:000001">
    <property type="entry name" value="Two-component sensor histidine kinase"/>
    <property type="match status" value="1"/>
</dbReference>
<dbReference type="Pfam" id="PF00512">
    <property type="entry name" value="HisKA"/>
    <property type="match status" value="1"/>
</dbReference>
<dbReference type="SUPFAM" id="SSF47384">
    <property type="entry name" value="Homodimeric domain of signal transducing histidine kinase"/>
    <property type="match status" value="1"/>
</dbReference>
<keyword evidence="10" id="KW-0902">Two-component regulatory system</keyword>
<dbReference type="Gene3D" id="1.10.287.130">
    <property type="match status" value="1"/>
</dbReference>
<evidence type="ECO:0000256" key="7">
    <source>
        <dbReference type="ARBA" id="ARBA00022692"/>
    </source>
</evidence>
<dbReference type="InterPro" id="IPR036890">
    <property type="entry name" value="HATPase_C_sf"/>
</dbReference>
<dbReference type="eggNOG" id="COG5002">
    <property type="taxonomic scope" value="Bacteria"/>
</dbReference>
<dbReference type="InterPro" id="IPR004358">
    <property type="entry name" value="Sig_transdc_His_kin-like_C"/>
</dbReference>
<dbReference type="InterPro" id="IPR003594">
    <property type="entry name" value="HATPase_dom"/>
</dbReference>
<evidence type="ECO:0000256" key="3">
    <source>
        <dbReference type="ARBA" id="ARBA00004236"/>
    </source>
</evidence>
<protein>
    <recommendedName>
        <fullName evidence="4">histidine kinase</fullName>
        <ecNumber evidence="4">2.7.13.3</ecNumber>
    </recommendedName>
</protein>
<name>W5W678_9PSEU</name>
<dbReference type="Pfam" id="PF00672">
    <property type="entry name" value="HAMP"/>
    <property type="match status" value="1"/>
</dbReference>
<feature type="domain" description="Histidine kinase" evidence="14">
    <location>
        <begin position="278"/>
        <end position="492"/>
    </location>
</feature>
<keyword evidence="8" id="KW-0418">Kinase</keyword>
<evidence type="ECO:0000256" key="2">
    <source>
        <dbReference type="ARBA" id="ARBA00001968"/>
    </source>
</evidence>
<keyword evidence="11 13" id="KW-0472">Membrane</keyword>
<dbReference type="KEGG" id="kal:KALB_2897"/>
<dbReference type="InterPro" id="IPR036097">
    <property type="entry name" value="HisK_dim/P_sf"/>
</dbReference>
<feature type="transmembrane region" description="Helical" evidence="13">
    <location>
        <begin position="30"/>
        <end position="53"/>
    </location>
</feature>
<feature type="transmembrane region" description="Helical" evidence="13">
    <location>
        <begin position="179"/>
        <end position="206"/>
    </location>
</feature>
<proteinExistence type="predicted"/>
<dbReference type="Pfam" id="PF02518">
    <property type="entry name" value="HATPase_c"/>
    <property type="match status" value="1"/>
</dbReference>
<gene>
    <name evidence="16" type="ORF">KALB_2897</name>
</gene>
<accession>W5W678</accession>
<dbReference type="InterPro" id="IPR050428">
    <property type="entry name" value="TCS_sensor_his_kinase"/>
</dbReference>
<keyword evidence="17" id="KW-1185">Reference proteome</keyword>
<dbReference type="FunFam" id="3.30.565.10:FF:000006">
    <property type="entry name" value="Sensor histidine kinase WalK"/>
    <property type="match status" value="1"/>
</dbReference>
<dbReference type="Gene3D" id="6.10.340.10">
    <property type="match status" value="1"/>
</dbReference>
<keyword evidence="9 13" id="KW-1133">Transmembrane helix</keyword>
<dbReference type="PANTHER" id="PTHR45436">
    <property type="entry name" value="SENSOR HISTIDINE KINASE YKOH"/>
    <property type="match status" value="1"/>
</dbReference>
<keyword evidence="6" id="KW-0808">Transferase</keyword>
<dbReference type="InterPro" id="IPR005467">
    <property type="entry name" value="His_kinase_dom"/>
</dbReference>
<dbReference type="EMBL" id="CP007155">
    <property type="protein sequence ID" value="AHH96265.1"/>
    <property type="molecule type" value="Genomic_DNA"/>
</dbReference>
<dbReference type="GO" id="GO:0005509">
    <property type="term" value="F:calcium ion binding"/>
    <property type="evidence" value="ECO:0007669"/>
    <property type="project" value="UniProtKB-ARBA"/>
</dbReference>
<dbReference type="HOGENOM" id="CLU_000445_89_6_11"/>
<dbReference type="GO" id="GO:0000155">
    <property type="term" value="F:phosphorelay sensor kinase activity"/>
    <property type="evidence" value="ECO:0007669"/>
    <property type="project" value="InterPro"/>
</dbReference>
<dbReference type="InterPro" id="IPR003661">
    <property type="entry name" value="HisK_dim/P_dom"/>
</dbReference>
<dbReference type="SMART" id="SM00304">
    <property type="entry name" value="HAMP"/>
    <property type="match status" value="1"/>
</dbReference>
<dbReference type="EC" id="2.7.13.3" evidence="4"/>
<evidence type="ECO:0000256" key="10">
    <source>
        <dbReference type="ARBA" id="ARBA00023012"/>
    </source>
</evidence>
<dbReference type="CDD" id="cd00075">
    <property type="entry name" value="HATPase"/>
    <property type="match status" value="1"/>
</dbReference>
<organism evidence="16 17">
    <name type="scientific">Kutzneria albida DSM 43870</name>
    <dbReference type="NCBI Taxonomy" id="1449976"/>
    <lineage>
        <taxon>Bacteria</taxon>
        <taxon>Bacillati</taxon>
        <taxon>Actinomycetota</taxon>
        <taxon>Actinomycetes</taxon>
        <taxon>Pseudonocardiales</taxon>
        <taxon>Pseudonocardiaceae</taxon>
        <taxon>Kutzneria</taxon>
    </lineage>
</organism>
<dbReference type="PANTHER" id="PTHR45436:SF5">
    <property type="entry name" value="SENSOR HISTIDINE KINASE TRCS"/>
    <property type="match status" value="1"/>
</dbReference>
<evidence type="ECO:0000313" key="17">
    <source>
        <dbReference type="Proteomes" id="UP000019225"/>
    </source>
</evidence>
<comment type="cofactor">
    <cofactor evidence="2">
        <name>a divalent metal cation</name>
        <dbReference type="ChEBI" id="CHEBI:60240"/>
    </cofactor>
</comment>
<evidence type="ECO:0000256" key="4">
    <source>
        <dbReference type="ARBA" id="ARBA00012438"/>
    </source>
</evidence>
<evidence type="ECO:0000256" key="9">
    <source>
        <dbReference type="ARBA" id="ARBA00022989"/>
    </source>
</evidence>
<evidence type="ECO:0000259" key="14">
    <source>
        <dbReference type="PROSITE" id="PS50109"/>
    </source>
</evidence>
<dbReference type="STRING" id="1449976.KALB_2897"/>
<dbReference type="AlphaFoldDB" id="W5W678"/>
<dbReference type="PROSITE" id="PS50109">
    <property type="entry name" value="HIS_KIN"/>
    <property type="match status" value="1"/>
</dbReference>
<evidence type="ECO:0000256" key="5">
    <source>
        <dbReference type="ARBA" id="ARBA00022553"/>
    </source>
</evidence>
<keyword evidence="7 13" id="KW-0812">Transmembrane</keyword>
<sequence length="492" mass="51510">MEVKRSHSGGTAIGGWIPAVTRPWTLRTRLLVELVLLLAVVCVGIGVTAELALRGYLIGRVDDQLTQVNQKAHDRPPADRHPPGSSCAAFPPGQGTGTIIAQLSSNGVSAQIQDSSGCGVPLTGAAQRKLVTVQVDGHGHTTDLPGLGDYRFVTAQSPDGQVQLIGVPLREVQDTLANVAIVMTVVAVLGLVATGLGGALIVGVALRPLRRVAATATRVAELRLDRGEVALSERVPGTDRRTEVGQVGTALNRLLGHVADALAARHESETRVRQFVADASHELRTPLAAIRGYAELAARHRESVPPDVSHAMSRIQSESARMTTLVEDLLLLARLDSGRPLSTAEVDLSRLLVDAVSDAHVASPDHTWRLEVPAEPVTVTGDQAALHQVVANLLGNARTHTPPGSTVTAGIARTGGEVVITVADDGPGIPEPLQAEVFERFARGDTSRSRTAGSTGLGLAIVSAIVSAHHGTVSVDSEPGRTVFTVRLTAHV</sequence>
<evidence type="ECO:0000256" key="6">
    <source>
        <dbReference type="ARBA" id="ARBA00022679"/>
    </source>
</evidence>
<dbReference type="PATRIC" id="fig|1449976.3.peg.2910"/>
<dbReference type="GO" id="GO:0005886">
    <property type="term" value="C:plasma membrane"/>
    <property type="evidence" value="ECO:0007669"/>
    <property type="project" value="UniProtKB-SubCell"/>
</dbReference>
<dbReference type="Proteomes" id="UP000019225">
    <property type="component" value="Chromosome"/>
</dbReference>
<dbReference type="CDD" id="cd06225">
    <property type="entry name" value="HAMP"/>
    <property type="match status" value="1"/>
</dbReference>
<evidence type="ECO:0000256" key="12">
    <source>
        <dbReference type="SAM" id="MobiDB-lite"/>
    </source>
</evidence>
<keyword evidence="5" id="KW-0597">Phosphoprotein</keyword>
<reference evidence="16 17" key="1">
    <citation type="journal article" date="2014" name="BMC Genomics">
        <title>Complete genome sequence of producer of the glycopeptide antibiotic Aculeximycin Kutzneria albida DSM 43870T, a representative of minor genus of Pseudonocardiaceae.</title>
        <authorList>
            <person name="Rebets Y."/>
            <person name="Tokovenko B."/>
            <person name="Lushchyk I."/>
            <person name="Ruckert C."/>
            <person name="Zaburannyi N."/>
            <person name="Bechthold A."/>
            <person name="Kalinowski J."/>
            <person name="Luzhetskyy A."/>
        </authorList>
    </citation>
    <scope>NUCLEOTIDE SEQUENCE [LARGE SCALE GENOMIC DNA]</scope>
    <source>
        <strain evidence="16">DSM 43870</strain>
    </source>
</reference>
<dbReference type="SMART" id="SM00387">
    <property type="entry name" value="HATPase_c"/>
    <property type="match status" value="1"/>
</dbReference>
<evidence type="ECO:0000259" key="15">
    <source>
        <dbReference type="PROSITE" id="PS50885"/>
    </source>
</evidence>
<dbReference type="InterPro" id="IPR003660">
    <property type="entry name" value="HAMP_dom"/>
</dbReference>
<comment type="catalytic activity">
    <reaction evidence="1">
        <text>ATP + protein L-histidine = ADP + protein N-phospho-L-histidine.</text>
        <dbReference type="EC" id="2.7.13.3"/>
    </reaction>
</comment>
<dbReference type="SMART" id="SM00388">
    <property type="entry name" value="HisKA"/>
    <property type="match status" value="1"/>
</dbReference>
<dbReference type="PROSITE" id="PS50885">
    <property type="entry name" value="HAMP"/>
    <property type="match status" value="1"/>
</dbReference>